<dbReference type="GO" id="GO:0006154">
    <property type="term" value="P:adenosine catabolic process"/>
    <property type="evidence" value="ECO:0007669"/>
    <property type="project" value="TreeGrafter"/>
</dbReference>
<evidence type="ECO:0000256" key="4">
    <source>
        <dbReference type="ARBA" id="ARBA00022801"/>
    </source>
</evidence>
<keyword evidence="4" id="KW-0378">Hydrolase</keyword>
<dbReference type="EMBL" id="UYYG01001166">
    <property type="protein sequence ID" value="VDN58182.1"/>
    <property type="molecule type" value="Genomic_DNA"/>
</dbReference>
<organism evidence="10 12">
    <name type="scientific">Dracunculus medinensis</name>
    <name type="common">Guinea worm</name>
    <dbReference type="NCBI Taxonomy" id="318479"/>
    <lineage>
        <taxon>Eukaryota</taxon>
        <taxon>Metazoa</taxon>
        <taxon>Ecdysozoa</taxon>
        <taxon>Nematoda</taxon>
        <taxon>Chromadorea</taxon>
        <taxon>Rhabditida</taxon>
        <taxon>Spirurina</taxon>
        <taxon>Dracunculoidea</taxon>
        <taxon>Dracunculidae</taxon>
        <taxon>Dracunculus</taxon>
    </lineage>
</organism>
<evidence type="ECO:0000313" key="12">
    <source>
        <dbReference type="WBParaSite" id="DME_0000427201-mRNA-1"/>
    </source>
</evidence>
<feature type="domain" description="Adenosine deaminase" evidence="8">
    <location>
        <begin position="1"/>
        <end position="268"/>
    </location>
</feature>
<dbReference type="GO" id="GO:0004000">
    <property type="term" value="F:adenosine deaminase activity"/>
    <property type="evidence" value="ECO:0007669"/>
    <property type="project" value="TreeGrafter"/>
</dbReference>
<dbReference type="STRING" id="318479.A0A0N4UAS6"/>
<protein>
    <submittedName>
        <fullName evidence="12">A_deaminase domain-containing protein</fullName>
    </submittedName>
</protein>
<dbReference type="GO" id="GO:0046103">
    <property type="term" value="P:inosine biosynthetic process"/>
    <property type="evidence" value="ECO:0007669"/>
    <property type="project" value="TreeGrafter"/>
</dbReference>
<keyword evidence="3" id="KW-0479">Metal-binding</keyword>
<dbReference type="GO" id="GO:0009117">
    <property type="term" value="P:nucleotide metabolic process"/>
    <property type="evidence" value="ECO:0007669"/>
    <property type="project" value="UniProtKB-KW"/>
</dbReference>
<evidence type="ECO:0000256" key="5">
    <source>
        <dbReference type="ARBA" id="ARBA00022833"/>
    </source>
</evidence>
<evidence type="ECO:0000256" key="7">
    <source>
        <dbReference type="ARBA" id="ARBA00048787"/>
    </source>
</evidence>
<proteinExistence type="inferred from homology"/>
<dbReference type="Proteomes" id="UP000274756">
    <property type="component" value="Unassembled WGS sequence"/>
</dbReference>
<dbReference type="SUPFAM" id="SSF51556">
    <property type="entry name" value="Metallo-dependent hydrolases"/>
    <property type="match status" value="1"/>
</dbReference>
<dbReference type="GO" id="GO:0046872">
    <property type="term" value="F:metal ion binding"/>
    <property type="evidence" value="ECO:0007669"/>
    <property type="project" value="UniProtKB-KW"/>
</dbReference>
<comment type="catalytic activity">
    <reaction evidence="7">
        <text>N(6)-methyl-AMP + H2O + H(+) = IMP + methylamine</text>
        <dbReference type="Rhea" id="RHEA:16001"/>
        <dbReference type="ChEBI" id="CHEBI:15377"/>
        <dbReference type="ChEBI" id="CHEBI:15378"/>
        <dbReference type="ChEBI" id="CHEBI:58053"/>
        <dbReference type="ChEBI" id="CHEBI:59338"/>
        <dbReference type="ChEBI" id="CHEBI:144842"/>
    </reaction>
    <physiologicalReaction direction="left-to-right" evidence="7">
        <dbReference type="Rhea" id="RHEA:16002"/>
    </physiologicalReaction>
</comment>
<dbReference type="PANTHER" id="PTHR11409">
    <property type="entry name" value="ADENOSINE DEAMINASE"/>
    <property type="match status" value="1"/>
</dbReference>
<reference evidence="12" key="1">
    <citation type="submission" date="2017-02" db="UniProtKB">
        <authorList>
            <consortium name="WormBaseParasite"/>
        </authorList>
    </citation>
    <scope>IDENTIFICATION</scope>
</reference>
<comment type="similarity">
    <text evidence="2">Belongs to the metallo-dependent hydrolases superfamily. Adenosine and AMP deaminases family.</text>
</comment>
<dbReference type="OrthoDB" id="272271at2759"/>
<keyword evidence="11" id="KW-1185">Reference proteome</keyword>
<dbReference type="InterPro" id="IPR006330">
    <property type="entry name" value="Ado/ade_deaminase"/>
</dbReference>
<accession>A0A0N4UAS6</accession>
<keyword evidence="6" id="KW-0546">Nucleotide metabolism</keyword>
<dbReference type="Gene3D" id="3.20.20.140">
    <property type="entry name" value="Metal-dependent hydrolases"/>
    <property type="match status" value="1"/>
</dbReference>
<keyword evidence="5" id="KW-0862">Zinc</keyword>
<evidence type="ECO:0000256" key="6">
    <source>
        <dbReference type="ARBA" id="ARBA00023080"/>
    </source>
</evidence>
<evidence type="ECO:0000313" key="11">
    <source>
        <dbReference type="Proteomes" id="UP000274756"/>
    </source>
</evidence>
<evidence type="ECO:0000259" key="8">
    <source>
        <dbReference type="Pfam" id="PF00962"/>
    </source>
</evidence>
<name>A0A0N4UAS6_DRAME</name>
<reference evidence="9 11" key="2">
    <citation type="submission" date="2018-11" db="EMBL/GenBank/DDBJ databases">
        <authorList>
            <consortium name="Pathogen Informatics"/>
        </authorList>
    </citation>
    <scope>NUCLEOTIDE SEQUENCE [LARGE SCALE GENOMIC DNA]</scope>
</reference>
<dbReference type="InterPro" id="IPR032466">
    <property type="entry name" value="Metal_Hydrolase"/>
</dbReference>
<dbReference type="Pfam" id="PF00962">
    <property type="entry name" value="A_deaminase"/>
    <property type="match status" value="1"/>
</dbReference>
<dbReference type="PANTHER" id="PTHR11409:SF42">
    <property type="entry name" value="ADENOSINE DEAMINASE-LIKE PROTEIN"/>
    <property type="match status" value="1"/>
</dbReference>
<evidence type="ECO:0000313" key="9">
    <source>
        <dbReference type="EMBL" id="VDN58182.1"/>
    </source>
</evidence>
<comment type="cofactor">
    <cofactor evidence="1">
        <name>Zn(2+)</name>
        <dbReference type="ChEBI" id="CHEBI:29105"/>
    </cofactor>
</comment>
<evidence type="ECO:0000256" key="1">
    <source>
        <dbReference type="ARBA" id="ARBA00001947"/>
    </source>
</evidence>
<dbReference type="InterPro" id="IPR001365">
    <property type="entry name" value="A_deaminase_dom"/>
</dbReference>
<dbReference type="WBParaSite" id="DME_0000427201-mRNA-1">
    <property type="protein sequence ID" value="DME_0000427201-mRNA-1"/>
    <property type="gene ID" value="DME_0000427201"/>
</dbReference>
<evidence type="ECO:0000256" key="2">
    <source>
        <dbReference type="ARBA" id="ARBA00006676"/>
    </source>
</evidence>
<evidence type="ECO:0000313" key="10">
    <source>
        <dbReference type="Proteomes" id="UP000038040"/>
    </source>
</evidence>
<dbReference type="Proteomes" id="UP000038040">
    <property type="component" value="Unplaced"/>
</dbReference>
<evidence type="ECO:0000256" key="3">
    <source>
        <dbReference type="ARBA" id="ARBA00022723"/>
    </source>
</evidence>
<dbReference type="AlphaFoldDB" id="A0A0N4UAS6"/>
<sequence>MQQREHLILATKEVIRDFSDENCIYLELRTTPKNTQWMDKREYVAAILEGFRISQLLYPKIVVRLILSVDRKQSIEDAKDTIELALEMSSVKDPLVIGVELSGDPRIDARKFLPLFSSANERGLSIIFHLAEMREHLDELYDCLLCKPSRIGHGTYIHTNTDKNGQNLCLEYVTKHRIPIEICLTSNSICNTNSYKESHLNYYLMNNHPFVLCTDDRGLMNCTLSGEYIIASETFGLSRQKLFNIAVESFKSSLVHKIGSKSLIDSIFAKFIQFAERENLLL</sequence>
<gene>
    <name evidence="9" type="ORF">DME_LOCUS8155</name>
</gene>